<keyword evidence="3" id="KW-1185">Reference proteome</keyword>
<comment type="caution">
    <text evidence="2">The sequence shown here is derived from an EMBL/GenBank/DDBJ whole genome shotgun (WGS) entry which is preliminary data.</text>
</comment>
<dbReference type="EMBL" id="BHXQ01000005">
    <property type="protein sequence ID" value="GCC52644.1"/>
    <property type="molecule type" value="Genomic_DNA"/>
</dbReference>
<feature type="chain" id="PRO_5019195218" evidence="1">
    <location>
        <begin position="19"/>
        <end position="535"/>
    </location>
</feature>
<proteinExistence type="predicted"/>
<gene>
    <name evidence="2" type="ORF">SanaruYs_28810</name>
</gene>
<dbReference type="AlphaFoldDB" id="A0A401UCN1"/>
<sequence length="535" mass="61848">MRTQVTLVLLLLSFTTFAQTIDIEKTQEVSKEAMKGFIQLVENDEAKQQLNFIYRVRAKRNQAKFITYTFDYNYNLVNESEEVVNLEKDMPARYKPKRYKGEAYEVEGLYVEPNMMGTLVLKRKVTRFSYNWLKLMYDFNVSVEGKLKAKTDDDKKLFYHDHIENQNDGTAMILAGEKGTIKGGPYNHMMNFHLLKYDINLTKLADVTINFETPQALVASYGYPSEEDAEKTDYIAVFATFKEKRYTGPKIWGKSATEYTYVRVSYEGKLLDKITFTSPNSIWKVDDFLIAEDGAVYFYGPSNDEADDYYHNKLDYIDEKKKWPRFQLAKVKNNKVEFMSSTSMEDFKTKLKAQPDGKKGDPYNGRRIVFTKASIGPTGEMILAGQNYGMMRNGKGQVIGREYEDLVMFHFDGKGQLISQYTMNKKQKSSSPDSQFFEFTSDGKSLYWSYFDNVATKQVKELDLIIEKPLGVPKMGKINLATGAFDKYTEYGKGDNFVHYNTLNYLKFTNTNQVTFLGENKKGSVLWFVRVNLDK</sequence>
<evidence type="ECO:0000313" key="3">
    <source>
        <dbReference type="Proteomes" id="UP000288227"/>
    </source>
</evidence>
<accession>A0A401UCN1</accession>
<keyword evidence="1" id="KW-0732">Signal</keyword>
<evidence type="ECO:0000313" key="2">
    <source>
        <dbReference type="EMBL" id="GCC52644.1"/>
    </source>
</evidence>
<dbReference type="OrthoDB" id="1488720at2"/>
<dbReference type="RefSeq" id="WP_127123300.1">
    <property type="nucleotide sequence ID" value="NZ_BHXQ01000005.1"/>
</dbReference>
<evidence type="ECO:0000256" key="1">
    <source>
        <dbReference type="SAM" id="SignalP"/>
    </source>
</evidence>
<organism evidence="2 3">
    <name type="scientific">Chryseotalea sanaruensis</name>
    <dbReference type="NCBI Taxonomy" id="2482724"/>
    <lineage>
        <taxon>Bacteria</taxon>
        <taxon>Pseudomonadati</taxon>
        <taxon>Bacteroidota</taxon>
        <taxon>Cytophagia</taxon>
        <taxon>Cytophagales</taxon>
        <taxon>Chryseotaleaceae</taxon>
        <taxon>Chryseotalea</taxon>
    </lineage>
</organism>
<dbReference type="Proteomes" id="UP000288227">
    <property type="component" value="Unassembled WGS sequence"/>
</dbReference>
<protein>
    <submittedName>
        <fullName evidence="2">Uncharacterized protein</fullName>
    </submittedName>
</protein>
<feature type="signal peptide" evidence="1">
    <location>
        <begin position="1"/>
        <end position="18"/>
    </location>
</feature>
<reference evidence="2 3" key="1">
    <citation type="submission" date="2018-11" db="EMBL/GenBank/DDBJ databases">
        <title>Chryseotalea sanarue gen. nov., sp., nov., a member of the family Cytophagaceae, isolated from a brackish lake in Hamamatsu Japan.</title>
        <authorList>
            <person name="Maejima Y."/>
            <person name="Iino T."/>
            <person name="Muraguchi Y."/>
            <person name="Fukuda K."/>
            <person name="Ohkuma M."/>
            <person name="Moriuchi R."/>
            <person name="Dohra H."/>
            <person name="Kimbara K."/>
            <person name="Shintani M."/>
        </authorList>
    </citation>
    <scope>NUCLEOTIDE SEQUENCE [LARGE SCALE GENOMIC DNA]</scope>
    <source>
        <strain evidence="2 3">Ys</strain>
    </source>
</reference>
<name>A0A401UCN1_9BACT</name>